<dbReference type="InterPro" id="IPR029066">
    <property type="entry name" value="PLP-binding_barrel"/>
</dbReference>
<dbReference type="PANTHER" id="PTHR28004">
    <property type="entry name" value="ZGC:162816-RELATED"/>
    <property type="match status" value="1"/>
</dbReference>
<feature type="domain" description="Alanine racemase N-terminal" evidence="2">
    <location>
        <begin position="24"/>
        <end position="249"/>
    </location>
</feature>
<organism evidence="3">
    <name type="scientific">marine metagenome</name>
    <dbReference type="NCBI Taxonomy" id="408172"/>
    <lineage>
        <taxon>unclassified sequences</taxon>
        <taxon>metagenomes</taxon>
        <taxon>ecological metagenomes</taxon>
    </lineage>
</organism>
<evidence type="ECO:0000256" key="1">
    <source>
        <dbReference type="SAM" id="Coils"/>
    </source>
</evidence>
<keyword evidence="1" id="KW-0175">Coiled coil</keyword>
<dbReference type="GO" id="GO:0036088">
    <property type="term" value="P:D-serine catabolic process"/>
    <property type="evidence" value="ECO:0007669"/>
    <property type="project" value="TreeGrafter"/>
</dbReference>
<dbReference type="AlphaFoldDB" id="A0A382MJ44"/>
<dbReference type="Gene3D" id="3.20.20.10">
    <property type="entry name" value="Alanine racemase"/>
    <property type="match status" value="1"/>
</dbReference>
<feature type="coiled-coil region" evidence="1">
    <location>
        <begin position="186"/>
        <end position="213"/>
    </location>
</feature>
<dbReference type="EMBL" id="UINC01094003">
    <property type="protein sequence ID" value="SVC48879.1"/>
    <property type="molecule type" value="Genomic_DNA"/>
</dbReference>
<sequence>MTNNNEFYQKGINIKEIDTPSIIVDLDIAESNINKMQKFANENNVSMRPHSKTNKSPYWAKKQIKAGAIGICCAKLGEAEIMAENGVPEILIPNQIVGSKKINRLIKASKKSKIIIAVEDLSNVEELSKIFSENNQVLSVIIEVNVGMDRCGVELEEIVDFAKKIIDSPGLKFEGVMGYEGHTVNISDYEERVDNTTQAMNKLLNSANLLKKNGIDVNIVSACGTGTYNITGKMEGITELQCGSYIFMDGNYLKIFNDFTPALSLITTVVSKRENRIVIDCGLKSVSNDQGLPEVIFPKGIKLISL</sequence>
<feature type="non-terminal residue" evidence="3">
    <location>
        <position position="306"/>
    </location>
</feature>
<dbReference type="PANTHER" id="PTHR28004:SF2">
    <property type="entry name" value="D-SERINE DEHYDRATASE"/>
    <property type="match status" value="1"/>
</dbReference>
<dbReference type="Pfam" id="PF01168">
    <property type="entry name" value="Ala_racemase_N"/>
    <property type="match status" value="1"/>
</dbReference>
<dbReference type="InterPro" id="IPR001608">
    <property type="entry name" value="Ala_racemase_N"/>
</dbReference>
<evidence type="ECO:0000259" key="2">
    <source>
        <dbReference type="Pfam" id="PF01168"/>
    </source>
</evidence>
<proteinExistence type="predicted"/>
<protein>
    <recommendedName>
        <fullName evidence="2">Alanine racemase N-terminal domain-containing protein</fullName>
    </recommendedName>
</protein>
<gene>
    <name evidence="3" type="ORF">METZ01_LOCUS301733</name>
</gene>
<dbReference type="Gene3D" id="2.40.37.20">
    <property type="entry name" value="D-serine dehydratase-like domain"/>
    <property type="match status" value="1"/>
</dbReference>
<name>A0A382MJ44_9ZZZZ</name>
<dbReference type="GO" id="GO:0008721">
    <property type="term" value="F:D-serine ammonia-lyase activity"/>
    <property type="evidence" value="ECO:0007669"/>
    <property type="project" value="TreeGrafter"/>
</dbReference>
<evidence type="ECO:0000313" key="3">
    <source>
        <dbReference type="EMBL" id="SVC48879.1"/>
    </source>
</evidence>
<dbReference type="SUPFAM" id="SSF51419">
    <property type="entry name" value="PLP-binding barrel"/>
    <property type="match status" value="1"/>
</dbReference>
<reference evidence="3" key="1">
    <citation type="submission" date="2018-05" db="EMBL/GenBank/DDBJ databases">
        <authorList>
            <person name="Lanie J.A."/>
            <person name="Ng W.-L."/>
            <person name="Kazmierczak K.M."/>
            <person name="Andrzejewski T.M."/>
            <person name="Davidsen T.M."/>
            <person name="Wayne K.J."/>
            <person name="Tettelin H."/>
            <person name="Glass J.I."/>
            <person name="Rusch D."/>
            <person name="Podicherti R."/>
            <person name="Tsui H.-C.T."/>
            <person name="Winkler M.E."/>
        </authorList>
    </citation>
    <scope>NUCLEOTIDE SEQUENCE</scope>
</reference>
<dbReference type="InterPro" id="IPR042208">
    <property type="entry name" value="D-ser_dehydrat-like_sf"/>
</dbReference>
<accession>A0A382MJ44</accession>
<dbReference type="InterPro" id="IPR051466">
    <property type="entry name" value="D-amino_acid_metab_enzyme"/>
</dbReference>